<reference evidence="2" key="1">
    <citation type="journal article" date="2012" name="Science">
        <title>The Paleozoic origin of enzymatic lignin decomposition reconstructed from 31 fungal genomes.</title>
        <authorList>
            <person name="Floudas D."/>
            <person name="Binder M."/>
            <person name="Riley R."/>
            <person name="Barry K."/>
            <person name="Blanchette R.A."/>
            <person name="Henrissat B."/>
            <person name="Martinez A.T."/>
            <person name="Otillar R."/>
            <person name="Spatafora J.W."/>
            <person name="Yadav J.S."/>
            <person name="Aerts A."/>
            <person name="Benoit I."/>
            <person name="Boyd A."/>
            <person name="Carlson A."/>
            <person name="Copeland A."/>
            <person name="Coutinho P.M."/>
            <person name="de Vries R.P."/>
            <person name="Ferreira P."/>
            <person name="Findley K."/>
            <person name="Foster B."/>
            <person name="Gaskell J."/>
            <person name="Glotzer D."/>
            <person name="Gorecki P."/>
            <person name="Heitman J."/>
            <person name="Hesse C."/>
            <person name="Hori C."/>
            <person name="Igarashi K."/>
            <person name="Jurgens J.A."/>
            <person name="Kallen N."/>
            <person name="Kersten P."/>
            <person name="Kohler A."/>
            <person name="Kuees U."/>
            <person name="Kumar T.K.A."/>
            <person name="Kuo A."/>
            <person name="LaButti K."/>
            <person name="Larrondo L.F."/>
            <person name="Lindquist E."/>
            <person name="Ling A."/>
            <person name="Lombard V."/>
            <person name="Lucas S."/>
            <person name="Lundell T."/>
            <person name="Martin R."/>
            <person name="McLaughlin D.J."/>
            <person name="Morgenstern I."/>
            <person name="Morin E."/>
            <person name="Murat C."/>
            <person name="Nagy L.G."/>
            <person name="Nolan M."/>
            <person name="Ohm R.A."/>
            <person name="Patyshakuliyeva A."/>
            <person name="Rokas A."/>
            <person name="Ruiz-Duenas F.J."/>
            <person name="Sabat G."/>
            <person name="Salamov A."/>
            <person name="Samejima M."/>
            <person name="Schmutz J."/>
            <person name="Slot J.C."/>
            <person name="St John F."/>
            <person name="Stenlid J."/>
            <person name="Sun H."/>
            <person name="Sun S."/>
            <person name="Syed K."/>
            <person name="Tsang A."/>
            <person name="Wiebenga A."/>
            <person name="Young D."/>
            <person name="Pisabarro A."/>
            <person name="Eastwood D.C."/>
            <person name="Martin F."/>
            <person name="Cullen D."/>
            <person name="Grigoriev I.V."/>
            <person name="Hibbett D.S."/>
        </authorList>
    </citation>
    <scope>NUCLEOTIDE SEQUENCE [LARGE SCALE GENOMIC DNA]</scope>
    <source>
        <strain evidence="2">RWD-64-598 SS2</strain>
    </source>
</reference>
<dbReference type="OrthoDB" id="3830579at2759"/>
<name>A0A5M3MCY7_CONPW</name>
<dbReference type="GeneID" id="19202227"/>
<evidence type="ECO:0000313" key="1">
    <source>
        <dbReference type="EMBL" id="EIW76943.1"/>
    </source>
</evidence>
<proteinExistence type="predicted"/>
<organism evidence="1 2">
    <name type="scientific">Coniophora puteana (strain RWD-64-598)</name>
    <name type="common">Brown rot fungus</name>
    <dbReference type="NCBI Taxonomy" id="741705"/>
    <lineage>
        <taxon>Eukaryota</taxon>
        <taxon>Fungi</taxon>
        <taxon>Dikarya</taxon>
        <taxon>Basidiomycota</taxon>
        <taxon>Agaricomycotina</taxon>
        <taxon>Agaricomycetes</taxon>
        <taxon>Agaricomycetidae</taxon>
        <taxon>Boletales</taxon>
        <taxon>Coniophorineae</taxon>
        <taxon>Coniophoraceae</taxon>
        <taxon>Coniophora</taxon>
    </lineage>
</organism>
<gene>
    <name evidence="1" type="ORF">CONPUDRAFT_146622</name>
</gene>
<comment type="caution">
    <text evidence="1">The sequence shown here is derived from an EMBL/GenBank/DDBJ whole genome shotgun (WGS) entry which is preliminary data.</text>
</comment>
<accession>A0A5M3MCY7</accession>
<dbReference type="KEGG" id="cput:CONPUDRAFT_146622"/>
<dbReference type="EMBL" id="JH711585">
    <property type="protein sequence ID" value="EIW76943.1"/>
    <property type="molecule type" value="Genomic_DNA"/>
</dbReference>
<protein>
    <submittedName>
        <fullName evidence="1">Uncharacterized protein</fullName>
    </submittedName>
</protein>
<dbReference type="Proteomes" id="UP000053558">
    <property type="component" value="Unassembled WGS sequence"/>
</dbReference>
<dbReference type="AlphaFoldDB" id="A0A5M3MCY7"/>
<keyword evidence="2" id="KW-1185">Reference proteome</keyword>
<sequence>MPTPRPANEVTLWRSHWNVTDFRSRIGLSLEQYTQLYNVCRNMLRDHPTLCDSIFDPSMKSVLKDAVTEANKNPRVDWLIKFQDSWPLEILLKRIMNQRAEGKIRNGKRNHTEPCKKVRFGTLMRPNAKERFSPSDDEGEDEIETSYMHHSDMVHCQGHTPPTCAQQAIVEMEQSTTLSEQKCETGHEAVLSFLRSCPGNLETLLPAFIQHGIKSKREVDILLSLPAGDRERWIERRRESLGLSDLEAAALQVKCNQEQSGMTMIYCDRHTRSLTALAGSLKGTRIQAIVMMPPSKSHSLPRRRYSRNDELRTNYRDFPLQGAFGTPRKFDSHQAERMPRYLSIRPVYFDAPERYGTKEEILDTTFLFVNWDYLDAHAQLLKYTTKPEQIKRAFVPCLQGGTKPPYHVKFDSEPMAFKQPITEGAVADAEVY</sequence>
<evidence type="ECO:0000313" key="2">
    <source>
        <dbReference type="Proteomes" id="UP000053558"/>
    </source>
</evidence>
<dbReference type="RefSeq" id="XP_007773253.1">
    <property type="nucleotide sequence ID" value="XM_007775063.1"/>
</dbReference>